<protein>
    <submittedName>
        <fullName evidence="2">Cyclase/dehydrase</fullName>
    </submittedName>
</protein>
<sequence length="145" mass="16635">MPHVRSEIFIPKPPAQVYAYAKDLVGLKPYLKDVESLRVLEDTGSHSKSEWVAVAMGKKVRWIEEEEWFDAELRNRFHSPEGDFDVYRGTWTFLPEGEGTRVVLELEYELNIPIFGGLLQKLVLKLMQENCDGLLQGLKDRSLAA</sequence>
<reference evidence="2 3" key="1">
    <citation type="journal article" date="2010" name="Stand. Genomic Sci.">
        <title>Complete genome sequence of Meiothermus silvanus type strain (VI-R2).</title>
        <authorList>
            <person name="Sikorski J."/>
            <person name="Tindall B.J."/>
            <person name="Lowry S."/>
            <person name="Lucas S."/>
            <person name="Nolan M."/>
            <person name="Copeland A."/>
            <person name="Glavina Del Rio T."/>
            <person name="Tice H."/>
            <person name="Cheng J.F."/>
            <person name="Han C."/>
            <person name="Pitluck S."/>
            <person name="Liolios K."/>
            <person name="Ivanova N."/>
            <person name="Mavromatis K."/>
            <person name="Mikhailova N."/>
            <person name="Pati A."/>
            <person name="Goodwin L."/>
            <person name="Chen A."/>
            <person name="Palaniappan K."/>
            <person name="Land M."/>
            <person name="Hauser L."/>
            <person name="Chang Y.J."/>
            <person name="Jeffries C.D."/>
            <person name="Rohde M."/>
            <person name="Goker M."/>
            <person name="Woyke T."/>
            <person name="Bristow J."/>
            <person name="Eisen J.A."/>
            <person name="Markowitz V."/>
            <person name="Hugenholtz P."/>
            <person name="Kyrpides N.C."/>
            <person name="Klenk H.P."/>
            <person name="Lapidus A."/>
        </authorList>
    </citation>
    <scope>NUCLEOTIDE SEQUENCE [LARGE SCALE GENOMIC DNA]</scope>
    <source>
        <strain evidence="3">ATCC 700542 / DSM 9946 / VI-R2</strain>
    </source>
</reference>
<proteinExistence type="predicted"/>
<organism evidence="2 3">
    <name type="scientific">Allomeiothermus silvanus (strain ATCC 700542 / DSM 9946 / NBRC 106475 / NCIMB 13440 / VI-R2)</name>
    <name type="common">Thermus silvanus</name>
    <dbReference type="NCBI Taxonomy" id="526227"/>
    <lineage>
        <taxon>Bacteria</taxon>
        <taxon>Thermotogati</taxon>
        <taxon>Deinococcota</taxon>
        <taxon>Deinococci</taxon>
        <taxon>Thermales</taxon>
        <taxon>Thermaceae</taxon>
        <taxon>Allomeiothermus</taxon>
    </lineage>
</organism>
<dbReference type="RefSeq" id="WP_013158140.1">
    <property type="nucleotide sequence ID" value="NC_014212.1"/>
</dbReference>
<dbReference type="HOGENOM" id="CLU_137983_1_0_0"/>
<gene>
    <name evidence="2" type="ordered locus">Mesil_1697</name>
</gene>
<dbReference type="Proteomes" id="UP000001916">
    <property type="component" value="Chromosome"/>
</dbReference>
<evidence type="ECO:0000259" key="1">
    <source>
        <dbReference type="Pfam" id="PF03364"/>
    </source>
</evidence>
<keyword evidence="3" id="KW-1185">Reference proteome</keyword>
<accession>D7BFM7</accession>
<dbReference type="OrthoDB" id="9795669at2"/>
<evidence type="ECO:0000313" key="3">
    <source>
        <dbReference type="Proteomes" id="UP000001916"/>
    </source>
</evidence>
<dbReference type="eggNOG" id="COG5637">
    <property type="taxonomic scope" value="Bacteria"/>
</dbReference>
<name>D7BFM7_ALLS1</name>
<dbReference type="CDD" id="cd07812">
    <property type="entry name" value="SRPBCC"/>
    <property type="match status" value="1"/>
</dbReference>
<dbReference type="STRING" id="526227.Mesil_1697"/>
<evidence type="ECO:0000313" key="2">
    <source>
        <dbReference type="EMBL" id="ADH63580.1"/>
    </source>
</evidence>
<dbReference type="Gene3D" id="3.30.530.20">
    <property type="match status" value="1"/>
</dbReference>
<dbReference type="InterPro" id="IPR023393">
    <property type="entry name" value="START-like_dom_sf"/>
</dbReference>
<dbReference type="SUPFAM" id="SSF55961">
    <property type="entry name" value="Bet v1-like"/>
    <property type="match status" value="1"/>
</dbReference>
<dbReference type="AlphaFoldDB" id="D7BFM7"/>
<feature type="domain" description="Coenzyme Q-binding protein COQ10 START" evidence="1">
    <location>
        <begin position="10"/>
        <end position="122"/>
    </location>
</feature>
<dbReference type="Pfam" id="PF03364">
    <property type="entry name" value="Polyketide_cyc"/>
    <property type="match status" value="1"/>
</dbReference>
<dbReference type="InterPro" id="IPR005031">
    <property type="entry name" value="COQ10_START"/>
</dbReference>
<dbReference type="KEGG" id="msv:Mesil_1697"/>
<dbReference type="EMBL" id="CP002042">
    <property type="protein sequence ID" value="ADH63580.1"/>
    <property type="molecule type" value="Genomic_DNA"/>
</dbReference>